<protein>
    <submittedName>
        <fullName evidence="5">ABC transporter arginine-binding protein</fullName>
    </submittedName>
</protein>
<dbReference type="SUPFAM" id="SSF53850">
    <property type="entry name" value="Periplasmic binding protein-like II"/>
    <property type="match status" value="1"/>
</dbReference>
<evidence type="ECO:0000313" key="4">
    <source>
        <dbReference type="EMBL" id="OPH39595.1"/>
    </source>
</evidence>
<feature type="domain" description="Solute-binding protein family 3/N-terminal" evidence="3">
    <location>
        <begin position="40"/>
        <end position="266"/>
    </location>
</feature>
<proteinExistence type="inferred from homology"/>
<dbReference type="PANTHER" id="PTHR35936:SF17">
    <property type="entry name" value="ARGININE-BINDING EXTRACELLULAR PROTEIN ARTP"/>
    <property type="match status" value="1"/>
</dbReference>
<dbReference type="AlphaFoldDB" id="A0A378QLT7"/>
<evidence type="ECO:0000256" key="1">
    <source>
        <dbReference type="ARBA" id="ARBA00010333"/>
    </source>
</evidence>
<dbReference type="InterPro" id="IPR001638">
    <property type="entry name" value="Solute-binding_3/MltF_N"/>
</dbReference>
<dbReference type="RefSeq" id="WP_079324643.1">
    <property type="nucleotide sequence ID" value="NZ_MXAP01000032.1"/>
</dbReference>
<reference evidence="4 6" key="1">
    <citation type="submission" date="2017-03" db="EMBL/GenBank/DDBJ databases">
        <title>Draft genome sequence of Moraxella equi CCUG 4950T type strain.</title>
        <authorList>
            <person name="Salva-Serra F."/>
            <person name="Engstrom-Jakobsson H."/>
            <person name="Thorell K."/>
            <person name="Jaen-Luchoro D."/>
            <person name="Gonzales-Siles L."/>
            <person name="Karlsson R."/>
            <person name="Yazdan S."/>
            <person name="Boulund F."/>
            <person name="Johnning A."/>
            <person name="Engstrand L."/>
            <person name="Kristiansson E."/>
            <person name="Moore E."/>
        </authorList>
    </citation>
    <scope>NUCLEOTIDE SEQUENCE [LARGE SCALE GENOMIC DNA]</scope>
    <source>
        <strain evidence="4 6">CCUG 4950</strain>
    </source>
</reference>
<dbReference type="Gene3D" id="3.40.190.10">
    <property type="entry name" value="Periplasmic binding protein-like II"/>
    <property type="match status" value="2"/>
</dbReference>
<name>A0A378QLT7_9GAMM</name>
<dbReference type="Proteomes" id="UP000190777">
    <property type="component" value="Unassembled WGS sequence"/>
</dbReference>
<dbReference type="EMBL" id="MXAP01000032">
    <property type="protein sequence ID" value="OPH39595.1"/>
    <property type="molecule type" value="Genomic_DNA"/>
</dbReference>
<comment type="similarity">
    <text evidence="1">Belongs to the bacterial solute-binding protein 3 family.</text>
</comment>
<evidence type="ECO:0000256" key="2">
    <source>
        <dbReference type="ARBA" id="ARBA00022729"/>
    </source>
</evidence>
<sequence>MKSLFTVMLLCVFTLMGCGDKNNASESIQEELKDDLDQKVYKVLTYPHYAPYEYLDEKGGIIGFDVDMIQAIAQSQNFKVEIINSPWEDMLGRFNTGEADLVISGISRQQAGGDADFALSNAYLHGRDSILTKEGVTNINTFEDMVVHNIGVQSNTIFADELIAKKREGNPTLKLSSTSFLAFSDLVNDKVEAVYAHENILRHYAKGQPNLKFNFNGTGEGFDYYDMVVVAKKGNDELIAKINAGIQDVHQNGTYQKLHSQWFGVEAPTPTIKNKNRY</sequence>
<evidence type="ECO:0000259" key="3">
    <source>
        <dbReference type="SMART" id="SM00062"/>
    </source>
</evidence>
<dbReference type="Proteomes" id="UP000254618">
    <property type="component" value="Unassembled WGS sequence"/>
</dbReference>
<dbReference type="Pfam" id="PF00497">
    <property type="entry name" value="SBP_bac_3"/>
    <property type="match status" value="1"/>
</dbReference>
<keyword evidence="6" id="KW-1185">Reference proteome</keyword>
<reference evidence="5 7" key="2">
    <citation type="submission" date="2018-06" db="EMBL/GenBank/DDBJ databases">
        <authorList>
            <consortium name="Pathogen Informatics"/>
            <person name="Doyle S."/>
        </authorList>
    </citation>
    <scope>NUCLEOTIDE SEQUENCE [LARGE SCALE GENOMIC DNA]</scope>
    <source>
        <strain evidence="5 7">NCTC11012</strain>
    </source>
</reference>
<gene>
    <name evidence="5" type="primary">artI_1</name>
    <name evidence="4" type="ORF">B5J93_03475</name>
    <name evidence="5" type="ORF">NCTC11012_00057</name>
</gene>
<accession>A0A378QLT7</accession>
<evidence type="ECO:0000313" key="7">
    <source>
        <dbReference type="Proteomes" id="UP000254618"/>
    </source>
</evidence>
<dbReference type="SMART" id="SM00062">
    <property type="entry name" value="PBPb"/>
    <property type="match status" value="1"/>
</dbReference>
<dbReference type="PROSITE" id="PS51257">
    <property type="entry name" value="PROKAR_LIPOPROTEIN"/>
    <property type="match status" value="1"/>
</dbReference>
<evidence type="ECO:0000313" key="6">
    <source>
        <dbReference type="Proteomes" id="UP000190777"/>
    </source>
</evidence>
<organism evidence="5 7">
    <name type="scientific">Moraxella equi</name>
    <dbReference type="NCBI Taxonomy" id="60442"/>
    <lineage>
        <taxon>Bacteria</taxon>
        <taxon>Pseudomonadati</taxon>
        <taxon>Pseudomonadota</taxon>
        <taxon>Gammaproteobacteria</taxon>
        <taxon>Moraxellales</taxon>
        <taxon>Moraxellaceae</taxon>
        <taxon>Moraxella</taxon>
    </lineage>
</organism>
<evidence type="ECO:0000313" key="5">
    <source>
        <dbReference type="EMBL" id="STZ01839.1"/>
    </source>
</evidence>
<keyword evidence="2" id="KW-0732">Signal</keyword>
<dbReference type="EMBL" id="UGQF01000001">
    <property type="protein sequence ID" value="STZ01839.1"/>
    <property type="molecule type" value="Genomic_DNA"/>
</dbReference>
<dbReference type="PANTHER" id="PTHR35936">
    <property type="entry name" value="MEMBRANE-BOUND LYTIC MUREIN TRANSGLYCOSYLASE F"/>
    <property type="match status" value="1"/>
</dbReference>